<feature type="compositionally biased region" description="Basic and acidic residues" evidence="1">
    <location>
        <begin position="46"/>
        <end position="58"/>
    </location>
</feature>
<proteinExistence type="predicted"/>
<reference evidence="2 3" key="1">
    <citation type="submission" date="2019-02" db="EMBL/GenBank/DDBJ databases">
        <title>Genome sequencing of the rare red list fungi Hericium alpestre (H. flagellum).</title>
        <authorList>
            <person name="Buettner E."/>
            <person name="Kellner H."/>
        </authorList>
    </citation>
    <scope>NUCLEOTIDE SEQUENCE [LARGE SCALE GENOMIC DNA]</scope>
    <source>
        <strain evidence="2 3">DSM 108284</strain>
    </source>
</reference>
<dbReference type="EMBL" id="SFCI01000105">
    <property type="protein sequence ID" value="TFY82476.1"/>
    <property type="molecule type" value="Genomic_DNA"/>
</dbReference>
<feature type="compositionally biased region" description="Pro residues" evidence="1">
    <location>
        <begin position="1"/>
        <end position="18"/>
    </location>
</feature>
<sequence>MSYFPPTPPVSPRLPPTLNPGMPGPQIGQTGTGYAGQSQKTLLKGSKAEHPQHPRKSEYAGSSAPWKGPRQVAAASAEHKRTIKDEATLRAANWKEAHAQRLRKELEWLEAID</sequence>
<accession>A0A4Z0A606</accession>
<name>A0A4Z0A606_9AGAM</name>
<evidence type="ECO:0000313" key="3">
    <source>
        <dbReference type="Proteomes" id="UP000298061"/>
    </source>
</evidence>
<organism evidence="2 3">
    <name type="scientific">Hericium alpestre</name>
    <dbReference type="NCBI Taxonomy" id="135208"/>
    <lineage>
        <taxon>Eukaryota</taxon>
        <taxon>Fungi</taxon>
        <taxon>Dikarya</taxon>
        <taxon>Basidiomycota</taxon>
        <taxon>Agaricomycotina</taxon>
        <taxon>Agaricomycetes</taxon>
        <taxon>Russulales</taxon>
        <taxon>Hericiaceae</taxon>
        <taxon>Hericium</taxon>
    </lineage>
</organism>
<dbReference type="Proteomes" id="UP000298061">
    <property type="component" value="Unassembled WGS sequence"/>
</dbReference>
<dbReference type="AlphaFoldDB" id="A0A4Z0A606"/>
<gene>
    <name evidence="2" type="ORF">EWM64_g1536</name>
</gene>
<protein>
    <submittedName>
        <fullName evidence="2">Uncharacterized protein</fullName>
    </submittedName>
</protein>
<feature type="region of interest" description="Disordered" evidence="1">
    <location>
        <begin position="1"/>
        <end position="84"/>
    </location>
</feature>
<comment type="caution">
    <text evidence="2">The sequence shown here is derived from an EMBL/GenBank/DDBJ whole genome shotgun (WGS) entry which is preliminary data.</text>
</comment>
<keyword evidence="3" id="KW-1185">Reference proteome</keyword>
<evidence type="ECO:0000313" key="2">
    <source>
        <dbReference type="EMBL" id="TFY82476.1"/>
    </source>
</evidence>
<evidence type="ECO:0000256" key="1">
    <source>
        <dbReference type="SAM" id="MobiDB-lite"/>
    </source>
</evidence>